<evidence type="ECO:0000313" key="3">
    <source>
        <dbReference type="EMBL" id="PIM53310.1"/>
    </source>
</evidence>
<dbReference type="SUPFAM" id="SSF47413">
    <property type="entry name" value="lambda repressor-like DNA-binding domains"/>
    <property type="match status" value="1"/>
</dbReference>
<dbReference type="PROSITE" id="PS50943">
    <property type="entry name" value="HTH_CROC1"/>
    <property type="match status" value="1"/>
</dbReference>
<dbReference type="SMART" id="SM00530">
    <property type="entry name" value="HTH_XRE"/>
    <property type="match status" value="1"/>
</dbReference>
<dbReference type="InterPro" id="IPR010982">
    <property type="entry name" value="Lambda_DNA-bd_dom_sf"/>
</dbReference>
<dbReference type="AlphaFoldDB" id="A0A2G9CA58"/>
<dbReference type="Proteomes" id="UP000231501">
    <property type="component" value="Unassembled WGS sequence"/>
</dbReference>
<name>A0A2G9CA58_9BURK</name>
<evidence type="ECO:0000313" key="4">
    <source>
        <dbReference type="Proteomes" id="UP000231501"/>
    </source>
</evidence>
<feature type="region of interest" description="Disordered" evidence="1">
    <location>
        <begin position="88"/>
        <end position="113"/>
    </location>
</feature>
<accession>A0A2G9CA58</accession>
<dbReference type="RefSeq" id="WP_099861614.1">
    <property type="nucleotide sequence ID" value="NZ_PEOG01000023.1"/>
</dbReference>
<protein>
    <recommendedName>
        <fullName evidence="2">HTH cro/C1-type domain-containing protein</fullName>
    </recommendedName>
</protein>
<dbReference type="InterPro" id="IPR001387">
    <property type="entry name" value="Cro/C1-type_HTH"/>
</dbReference>
<dbReference type="Pfam" id="PF13560">
    <property type="entry name" value="HTH_31"/>
    <property type="match status" value="1"/>
</dbReference>
<sequence>MKVDQTAALPGHLQAETAQLGELIARLRVARQVRQADAAVRAGVSRNTAYRIERGDPGLAIGQLLRYLDAIAPGMSLAELLTERDPALAQQQREEQRQRVRGLTQSELEELDF</sequence>
<organism evidence="3 4">
    <name type="scientific">Roseateles chitinivorans</name>
    <dbReference type="NCBI Taxonomy" id="2917965"/>
    <lineage>
        <taxon>Bacteria</taxon>
        <taxon>Pseudomonadati</taxon>
        <taxon>Pseudomonadota</taxon>
        <taxon>Betaproteobacteria</taxon>
        <taxon>Burkholderiales</taxon>
        <taxon>Sphaerotilaceae</taxon>
        <taxon>Roseateles</taxon>
    </lineage>
</organism>
<reference evidence="3 4" key="1">
    <citation type="submission" date="2017-11" db="EMBL/GenBank/DDBJ databases">
        <title>Draft genome sequence of Mitsuaria sp. HWN-4.</title>
        <authorList>
            <person name="Gundlapally S.R."/>
        </authorList>
    </citation>
    <scope>NUCLEOTIDE SEQUENCE [LARGE SCALE GENOMIC DNA]</scope>
    <source>
        <strain evidence="3 4">HWN-4</strain>
    </source>
</reference>
<evidence type="ECO:0000256" key="1">
    <source>
        <dbReference type="SAM" id="MobiDB-lite"/>
    </source>
</evidence>
<feature type="compositionally biased region" description="Basic and acidic residues" evidence="1">
    <location>
        <begin position="88"/>
        <end position="98"/>
    </location>
</feature>
<keyword evidence="4" id="KW-1185">Reference proteome</keyword>
<dbReference type="CDD" id="cd00093">
    <property type="entry name" value="HTH_XRE"/>
    <property type="match status" value="1"/>
</dbReference>
<feature type="domain" description="HTH cro/C1-type" evidence="2">
    <location>
        <begin position="24"/>
        <end position="55"/>
    </location>
</feature>
<proteinExistence type="predicted"/>
<gene>
    <name evidence="3" type="ORF">CS062_10545</name>
</gene>
<dbReference type="Gene3D" id="1.10.260.40">
    <property type="entry name" value="lambda repressor-like DNA-binding domains"/>
    <property type="match status" value="1"/>
</dbReference>
<evidence type="ECO:0000259" key="2">
    <source>
        <dbReference type="PROSITE" id="PS50943"/>
    </source>
</evidence>
<dbReference type="GO" id="GO:0003677">
    <property type="term" value="F:DNA binding"/>
    <property type="evidence" value="ECO:0007669"/>
    <property type="project" value="InterPro"/>
</dbReference>
<dbReference type="OrthoDB" id="9182103at2"/>
<dbReference type="EMBL" id="PEOG01000023">
    <property type="protein sequence ID" value="PIM53310.1"/>
    <property type="molecule type" value="Genomic_DNA"/>
</dbReference>
<comment type="caution">
    <text evidence="3">The sequence shown here is derived from an EMBL/GenBank/DDBJ whole genome shotgun (WGS) entry which is preliminary data.</text>
</comment>